<proteinExistence type="predicted"/>
<name>A0A2Z6GBY4_9PROT</name>
<dbReference type="STRING" id="1188319.OYT1_02003"/>
<evidence type="ECO:0000313" key="2">
    <source>
        <dbReference type="Proteomes" id="UP000033070"/>
    </source>
</evidence>
<dbReference type="RefSeq" id="WP_062627155.1">
    <property type="nucleotide sequence ID" value="NZ_AP018738.1"/>
</dbReference>
<dbReference type="Pfam" id="PF11367">
    <property type="entry name" value="Tail_completion_gp17"/>
    <property type="match status" value="1"/>
</dbReference>
<dbReference type="AlphaFoldDB" id="A0A2Z6GBY4"/>
<reference evidence="1 2" key="1">
    <citation type="submission" date="2018-06" db="EMBL/GenBank/DDBJ databases">
        <title>OYT1 Genome Sequencing.</title>
        <authorList>
            <person name="Kato S."/>
            <person name="Itoh T."/>
            <person name="Ohkuma M."/>
        </authorList>
    </citation>
    <scope>NUCLEOTIDE SEQUENCE [LARGE SCALE GENOMIC DNA]</scope>
    <source>
        <strain evidence="1 2">OYT1</strain>
    </source>
</reference>
<protein>
    <submittedName>
        <fullName evidence="1">Uncharacterized protein</fullName>
    </submittedName>
</protein>
<dbReference type="InterPro" id="IPR021508">
    <property type="entry name" value="Gp17-like"/>
</dbReference>
<dbReference type="InterPro" id="IPR053745">
    <property type="entry name" value="Viral_Tail_Comp_sf"/>
</dbReference>
<evidence type="ECO:0000313" key="1">
    <source>
        <dbReference type="EMBL" id="BBE50900.1"/>
    </source>
</evidence>
<dbReference type="KEGG" id="fam:OYT1_ch1343"/>
<sequence>MKAETVIKTLLESAAPVVQIAGQRIYLDARPEADPLPAVVFELISNRHDQPAFPGMGSELSTARIQVNCLARTAEEAVALRDAVRAACHVQSGVIGGVSVMANLADISGPDSYDPLVDIYTKPIDFILRYLR</sequence>
<dbReference type="EMBL" id="AP018738">
    <property type="protein sequence ID" value="BBE50900.1"/>
    <property type="molecule type" value="Genomic_DNA"/>
</dbReference>
<dbReference type="OrthoDB" id="9180092at2"/>
<gene>
    <name evidence="1" type="ORF">OYT1_ch1343</name>
</gene>
<dbReference type="Proteomes" id="UP000033070">
    <property type="component" value="Chromosome"/>
</dbReference>
<accession>A0A2Z6GBY4</accession>
<keyword evidence="2" id="KW-1185">Reference proteome</keyword>
<dbReference type="Gene3D" id="3.30.2000.30">
    <property type="match status" value="1"/>
</dbReference>
<organism evidence="1 2">
    <name type="scientific">Ferriphaselus amnicola</name>
    <dbReference type="NCBI Taxonomy" id="1188319"/>
    <lineage>
        <taxon>Bacteria</taxon>
        <taxon>Pseudomonadati</taxon>
        <taxon>Pseudomonadota</taxon>
        <taxon>Betaproteobacteria</taxon>
        <taxon>Nitrosomonadales</taxon>
        <taxon>Gallionellaceae</taxon>
        <taxon>Ferriphaselus</taxon>
    </lineage>
</organism>